<sequence length="59" mass="7057">MVLLPACLPRKPLERWKIKAGRQREATGRCCCCVARNRALLSRHYIARSIRKWQRRHNE</sequence>
<accession>A0A182FYT3</accession>
<protein>
    <submittedName>
        <fullName evidence="1">Uncharacterized protein</fullName>
    </submittedName>
</protein>
<proteinExistence type="predicted"/>
<dbReference type="VEuPathDB" id="VectorBase:AALB014764"/>
<organism evidence="1 2">
    <name type="scientific">Anopheles albimanus</name>
    <name type="common">New world malaria mosquito</name>
    <dbReference type="NCBI Taxonomy" id="7167"/>
    <lineage>
        <taxon>Eukaryota</taxon>
        <taxon>Metazoa</taxon>
        <taxon>Ecdysozoa</taxon>
        <taxon>Arthropoda</taxon>
        <taxon>Hexapoda</taxon>
        <taxon>Insecta</taxon>
        <taxon>Pterygota</taxon>
        <taxon>Neoptera</taxon>
        <taxon>Endopterygota</taxon>
        <taxon>Diptera</taxon>
        <taxon>Nematocera</taxon>
        <taxon>Culicoidea</taxon>
        <taxon>Culicidae</taxon>
        <taxon>Anophelinae</taxon>
        <taxon>Anopheles</taxon>
    </lineage>
</organism>
<reference evidence="1" key="2">
    <citation type="submission" date="2022-08" db="UniProtKB">
        <authorList>
            <consortium name="EnsemblMetazoa"/>
        </authorList>
    </citation>
    <scope>IDENTIFICATION</scope>
    <source>
        <strain evidence="1">STECLA/ALBI9_A</strain>
    </source>
</reference>
<dbReference type="Proteomes" id="UP000069272">
    <property type="component" value="Chromosome 2R"/>
</dbReference>
<evidence type="ECO:0000313" key="1">
    <source>
        <dbReference type="EnsemblMetazoa" id="AALB014764-PA"/>
    </source>
</evidence>
<name>A0A182FYT3_ANOAL</name>
<dbReference type="AlphaFoldDB" id="A0A182FYT3"/>
<keyword evidence="2" id="KW-1185">Reference proteome</keyword>
<dbReference type="EnsemblMetazoa" id="AALB014764-RA">
    <property type="protein sequence ID" value="AALB014764-PA"/>
    <property type="gene ID" value="AALB014764"/>
</dbReference>
<evidence type="ECO:0000313" key="2">
    <source>
        <dbReference type="Proteomes" id="UP000069272"/>
    </source>
</evidence>
<reference evidence="1 2" key="1">
    <citation type="journal article" date="2017" name="G3 (Bethesda)">
        <title>The Physical Genome Mapping of Anopheles albimanus Corrected Scaffold Misassemblies and Identified Interarm Rearrangements in Genus Anopheles.</title>
        <authorList>
            <person name="Artemov G.N."/>
            <person name="Peery A.N."/>
            <person name="Jiang X."/>
            <person name="Tu Z."/>
            <person name="Stegniy V.N."/>
            <person name="Sharakhova M.V."/>
            <person name="Sharakhov I.V."/>
        </authorList>
    </citation>
    <scope>NUCLEOTIDE SEQUENCE [LARGE SCALE GENOMIC DNA]</scope>
    <source>
        <strain evidence="1 2">ALBI9_A</strain>
    </source>
</reference>